<evidence type="ECO:0000256" key="9">
    <source>
        <dbReference type="PIRSR" id="PIRSR005586-2"/>
    </source>
</evidence>
<comment type="caution">
    <text evidence="12">The sequence shown here is derived from an EMBL/GenBank/DDBJ whole genome shotgun (WGS) entry which is preliminary data.</text>
</comment>
<reference evidence="13" key="1">
    <citation type="journal article" date="2016" name="Genome Announc.">
        <title>Draft Genome Sequences of Methanobrevibacter curvatus DSM11111, Methanobrevibacter cuticularis DSM11139, Methanobrevibacter filiformis DSM11501, and Methanobrevibacter oralis DSM7256.</title>
        <authorList>
            <person name="Poehlein A."/>
            <person name="Seedorf H."/>
        </authorList>
    </citation>
    <scope>NUCLEOTIDE SEQUENCE [LARGE SCALE GENOMIC DNA]</scope>
    <source>
        <strain evidence="13">DSM 7256 / JCM 30027 / ZR</strain>
    </source>
</reference>
<evidence type="ECO:0000256" key="7">
    <source>
        <dbReference type="PIRNR" id="PIRNR005586"/>
    </source>
</evidence>
<dbReference type="RefSeq" id="WP_042693712.1">
    <property type="nucleotide sequence ID" value="NZ_CABMAB010000026.1"/>
</dbReference>
<name>A0A162FQV6_METOA</name>
<accession>A0A162FQV6</accession>
<sequence>MEFCPNCGAMLLPKDNKLECSCGYSKDLSETNSDQYEVAAKVKENDNVIMKGEDMNLLPTTKEICPKCGYNKAAYELRQTRSADEAETRFFQCLKCKHKWREYD</sequence>
<dbReference type="PATRIC" id="fig|66851.6.peg.451"/>
<protein>
    <recommendedName>
        <fullName evidence="1">Transcription factor S</fullName>
    </recommendedName>
    <alternativeName>
        <fullName evidence="6">Transcription elongation factor IIS/RNA polymerase subunit homolog</fullName>
    </alternativeName>
</protein>
<dbReference type="InterPro" id="IPR001222">
    <property type="entry name" value="Znf_TFIIS"/>
</dbReference>
<feature type="binding site" evidence="8">
    <location>
        <position position="68"/>
    </location>
    <ligand>
        <name>Zn(2+)</name>
        <dbReference type="ChEBI" id="CHEBI:29105"/>
        <label>2</label>
    </ligand>
</feature>
<dbReference type="GO" id="GO:0003676">
    <property type="term" value="F:nucleic acid binding"/>
    <property type="evidence" value="ECO:0007669"/>
    <property type="project" value="InterPro"/>
</dbReference>
<keyword evidence="3 9" id="KW-0863">Zinc-finger</keyword>
<dbReference type="GO" id="GO:0006355">
    <property type="term" value="P:regulation of DNA-templated transcription"/>
    <property type="evidence" value="ECO:0007669"/>
    <property type="project" value="InterPro"/>
</dbReference>
<evidence type="ECO:0000256" key="1">
    <source>
        <dbReference type="ARBA" id="ARBA00018272"/>
    </source>
</evidence>
<dbReference type="PROSITE" id="PS00466">
    <property type="entry name" value="ZF_TFIIS_1"/>
    <property type="match status" value="1"/>
</dbReference>
<dbReference type="InterPro" id="IPR012164">
    <property type="entry name" value="Rpa12/Rpb9/Rpc10/TFS"/>
</dbReference>
<keyword evidence="4 8" id="KW-0862">Zinc</keyword>
<feature type="binding site" evidence="8">
    <location>
        <position position="65"/>
    </location>
    <ligand>
        <name>Zn(2+)</name>
        <dbReference type="ChEBI" id="CHEBI:29105"/>
        <label>2</label>
    </ligand>
</feature>
<feature type="zinc finger region" description="C4-type" evidence="9">
    <location>
        <begin position="4"/>
        <end position="22"/>
    </location>
</feature>
<evidence type="ECO:0000256" key="2">
    <source>
        <dbReference type="ARBA" id="ARBA00022723"/>
    </source>
</evidence>
<feature type="domain" description="TFIIS-type" evidence="11">
    <location>
        <begin position="61"/>
        <end position="101"/>
    </location>
</feature>
<evidence type="ECO:0000256" key="3">
    <source>
        <dbReference type="ARBA" id="ARBA00022771"/>
    </source>
</evidence>
<evidence type="ECO:0000256" key="4">
    <source>
        <dbReference type="ARBA" id="ARBA00022833"/>
    </source>
</evidence>
<dbReference type="Proteomes" id="UP000077428">
    <property type="component" value="Unassembled WGS sequence"/>
</dbReference>
<feature type="binding site" evidence="8">
    <location>
        <position position="7"/>
    </location>
    <ligand>
        <name>Zn(2+)</name>
        <dbReference type="ChEBI" id="CHEBI:29105"/>
        <label>1</label>
    </ligand>
</feature>
<evidence type="ECO:0000313" key="13">
    <source>
        <dbReference type="Proteomes" id="UP000077428"/>
    </source>
</evidence>
<keyword evidence="2 8" id="KW-0479">Metal-binding</keyword>
<dbReference type="GO" id="GO:0006351">
    <property type="term" value="P:DNA-templated transcription"/>
    <property type="evidence" value="ECO:0007669"/>
    <property type="project" value="InterPro"/>
</dbReference>
<dbReference type="PANTHER" id="PTHR11239:SF12">
    <property type="entry name" value="DNA-DIRECTED RNA POLYMERASE III SUBUNIT RPC10"/>
    <property type="match status" value="1"/>
</dbReference>
<evidence type="ECO:0000259" key="11">
    <source>
        <dbReference type="PROSITE" id="PS51133"/>
    </source>
</evidence>
<proteinExistence type="inferred from homology"/>
<feature type="binding site" evidence="8">
    <location>
        <position position="93"/>
    </location>
    <ligand>
        <name>Zn(2+)</name>
        <dbReference type="ChEBI" id="CHEBI:29105"/>
        <label>2</label>
    </ligand>
</feature>
<dbReference type="Gene3D" id="2.20.25.10">
    <property type="match status" value="1"/>
</dbReference>
<feature type="binding site" evidence="8">
    <location>
        <position position="4"/>
    </location>
    <ligand>
        <name>Zn(2+)</name>
        <dbReference type="ChEBI" id="CHEBI:29105"/>
        <label>1</label>
    </ligand>
</feature>
<evidence type="ECO:0000256" key="5">
    <source>
        <dbReference type="ARBA" id="ARBA00023015"/>
    </source>
</evidence>
<dbReference type="SUPFAM" id="SSF57783">
    <property type="entry name" value="Zinc beta-ribbon"/>
    <property type="match status" value="1"/>
</dbReference>
<feature type="binding site" evidence="8">
    <location>
        <position position="96"/>
    </location>
    <ligand>
        <name>Zn(2+)</name>
        <dbReference type="ChEBI" id="CHEBI:29105"/>
        <label>2</label>
    </ligand>
</feature>
<dbReference type="AlphaFoldDB" id="A0A162FQV6"/>
<dbReference type="CDD" id="cd10511">
    <property type="entry name" value="Zn-ribbon_TFS"/>
    <property type="match status" value="1"/>
</dbReference>
<dbReference type="GO" id="GO:0008270">
    <property type="term" value="F:zinc ion binding"/>
    <property type="evidence" value="ECO:0007669"/>
    <property type="project" value="UniProtKB-KW"/>
</dbReference>
<comment type="similarity">
    <text evidence="7 10">Belongs to the archaeal rpoM/eukaryotic RPA12/RPB9/RPC11 RNA polymerase family.</text>
</comment>
<feature type="binding site" evidence="8">
    <location>
        <position position="22"/>
    </location>
    <ligand>
        <name>Zn(2+)</name>
        <dbReference type="ChEBI" id="CHEBI:29105"/>
        <label>1</label>
    </ligand>
</feature>
<dbReference type="Pfam" id="PF02150">
    <property type="entry name" value="Zn_ribbon_RPB9"/>
    <property type="match status" value="1"/>
</dbReference>
<dbReference type="PROSITE" id="PS51133">
    <property type="entry name" value="ZF_TFIIS_2"/>
    <property type="match status" value="1"/>
</dbReference>
<evidence type="ECO:0000256" key="10">
    <source>
        <dbReference type="RuleBase" id="RU003474"/>
    </source>
</evidence>
<evidence type="ECO:0000256" key="6">
    <source>
        <dbReference type="ARBA" id="ARBA00032962"/>
    </source>
</evidence>
<dbReference type="GO" id="GO:0003899">
    <property type="term" value="F:DNA-directed RNA polymerase activity"/>
    <property type="evidence" value="ECO:0007669"/>
    <property type="project" value="InterPro"/>
</dbReference>
<dbReference type="OrthoDB" id="72957at2157"/>
<dbReference type="Pfam" id="PF01096">
    <property type="entry name" value="Zn_ribbon_TFIIS"/>
    <property type="match status" value="1"/>
</dbReference>
<dbReference type="NCBIfam" id="TIGR01384">
    <property type="entry name" value="TFS_arch"/>
    <property type="match status" value="1"/>
</dbReference>
<dbReference type="STRING" id="66851.MBORA_03910"/>
<keyword evidence="7 10" id="KW-0804">Transcription</keyword>
<dbReference type="SMART" id="SM00661">
    <property type="entry name" value="RPOL9"/>
    <property type="match status" value="1"/>
</dbReference>
<evidence type="ECO:0000256" key="8">
    <source>
        <dbReference type="PIRSR" id="PIRSR005586-1"/>
    </source>
</evidence>
<dbReference type="PIRSF" id="PIRSF005586">
    <property type="entry name" value="RNApol_RpoM"/>
    <property type="match status" value="1"/>
</dbReference>
<gene>
    <name evidence="12" type="ORF">MBORA_03910</name>
</gene>
<evidence type="ECO:0000313" key="12">
    <source>
        <dbReference type="EMBL" id="KZX13750.1"/>
    </source>
</evidence>
<dbReference type="EMBL" id="LWMU01000046">
    <property type="protein sequence ID" value="KZX13750.1"/>
    <property type="molecule type" value="Genomic_DNA"/>
</dbReference>
<keyword evidence="5" id="KW-0805">Transcription regulation</keyword>
<keyword evidence="13" id="KW-1185">Reference proteome</keyword>
<dbReference type="InterPro" id="IPR001529">
    <property type="entry name" value="Zn_ribbon_RPB9"/>
</dbReference>
<dbReference type="PANTHER" id="PTHR11239">
    <property type="entry name" value="DNA-DIRECTED RNA POLYMERASE"/>
    <property type="match status" value="1"/>
</dbReference>
<feature type="binding site" evidence="8">
    <location>
        <position position="20"/>
    </location>
    <ligand>
        <name>Zn(2+)</name>
        <dbReference type="ChEBI" id="CHEBI:29105"/>
        <label>1</label>
    </ligand>
</feature>
<dbReference type="SMART" id="SM00440">
    <property type="entry name" value="ZnF_C2C2"/>
    <property type="match status" value="1"/>
</dbReference>
<dbReference type="InterPro" id="IPR006288">
    <property type="entry name" value="TFS"/>
</dbReference>
<organism evidence="12 13">
    <name type="scientific">Methanobrevibacter oralis</name>
    <dbReference type="NCBI Taxonomy" id="66851"/>
    <lineage>
        <taxon>Archaea</taxon>
        <taxon>Methanobacteriati</taxon>
        <taxon>Methanobacteriota</taxon>
        <taxon>Methanomada group</taxon>
        <taxon>Methanobacteria</taxon>
        <taxon>Methanobacteriales</taxon>
        <taxon>Methanobacteriaceae</taxon>
        <taxon>Methanobrevibacter</taxon>
    </lineage>
</organism>